<proteinExistence type="predicted"/>
<evidence type="ECO:0000256" key="4">
    <source>
        <dbReference type="ARBA" id="ARBA00023163"/>
    </source>
</evidence>
<dbReference type="InterPro" id="IPR007219">
    <property type="entry name" value="XnlR_reg_dom"/>
</dbReference>
<organism evidence="7 8">
    <name type="scientific">Lentithecium fluviatile CBS 122367</name>
    <dbReference type="NCBI Taxonomy" id="1168545"/>
    <lineage>
        <taxon>Eukaryota</taxon>
        <taxon>Fungi</taxon>
        <taxon>Dikarya</taxon>
        <taxon>Ascomycota</taxon>
        <taxon>Pezizomycotina</taxon>
        <taxon>Dothideomycetes</taxon>
        <taxon>Pleosporomycetidae</taxon>
        <taxon>Pleosporales</taxon>
        <taxon>Massarineae</taxon>
        <taxon>Lentitheciaceae</taxon>
        <taxon>Lentithecium</taxon>
    </lineage>
</organism>
<comment type="subcellular location">
    <subcellularLocation>
        <location evidence="1">Nucleus</location>
    </subcellularLocation>
</comment>
<dbReference type="Pfam" id="PF00172">
    <property type="entry name" value="Zn_clus"/>
    <property type="match status" value="1"/>
</dbReference>
<keyword evidence="3" id="KW-0805">Transcription regulation</keyword>
<evidence type="ECO:0000313" key="8">
    <source>
        <dbReference type="Proteomes" id="UP000799291"/>
    </source>
</evidence>
<dbReference type="GO" id="GO:0005634">
    <property type="term" value="C:nucleus"/>
    <property type="evidence" value="ECO:0007669"/>
    <property type="project" value="UniProtKB-SubCell"/>
</dbReference>
<protein>
    <recommendedName>
        <fullName evidence="6">Zn(2)-C6 fungal-type domain-containing protein</fullName>
    </recommendedName>
</protein>
<evidence type="ECO:0000256" key="1">
    <source>
        <dbReference type="ARBA" id="ARBA00004123"/>
    </source>
</evidence>
<dbReference type="PANTHER" id="PTHR47338">
    <property type="entry name" value="ZN(II)2CYS6 TRANSCRIPTION FACTOR (EUROFUNG)-RELATED"/>
    <property type="match status" value="1"/>
</dbReference>
<gene>
    <name evidence="7" type="ORF">K458DRAFT_117781</name>
</gene>
<dbReference type="Pfam" id="PF04082">
    <property type="entry name" value="Fungal_trans"/>
    <property type="match status" value="1"/>
</dbReference>
<dbReference type="GO" id="GO:0000981">
    <property type="term" value="F:DNA-binding transcription factor activity, RNA polymerase II-specific"/>
    <property type="evidence" value="ECO:0007669"/>
    <property type="project" value="InterPro"/>
</dbReference>
<name>A0A6G1IM37_9PLEO</name>
<dbReference type="Proteomes" id="UP000799291">
    <property type="component" value="Unassembled WGS sequence"/>
</dbReference>
<dbReference type="EMBL" id="MU005604">
    <property type="protein sequence ID" value="KAF2679306.1"/>
    <property type="molecule type" value="Genomic_DNA"/>
</dbReference>
<dbReference type="CDD" id="cd00067">
    <property type="entry name" value="GAL4"/>
    <property type="match status" value="1"/>
</dbReference>
<keyword evidence="8" id="KW-1185">Reference proteome</keyword>
<dbReference type="OrthoDB" id="2943660at2759"/>
<dbReference type="SMART" id="SM00066">
    <property type="entry name" value="GAL4"/>
    <property type="match status" value="1"/>
</dbReference>
<evidence type="ECO:0000259" key="6">
    <source>
        <dbReference type="PROSITE" id="PS50048"/>
    </source>
</evidence>
<dbReference type="Gene3D" id="4.10.240.10">
    <property type="entry name" value="Zn(2)-C6 fungal-type DNA-binding domain"/>
    <property type="match status" value="1"/>
</dbReference>
<evidence type="ECO:0000256" key="2">
    <source>
        <dbReference type="ARBA" id="ARBA00022723"/>
    </source>
</evidence>
<evidence type="ECO:0000313" key="7">
    <source>
        <dbReference type="EMBL" id="KAF2679306.1"/>
    </source>
</evidence>
<reference evidence="7" key="1">
    <citation type="journal article" date="2020" name="Stud. Mycol.">
        <title>101 Dothideomycetes genomes: a test case for predicting lifestyles and emergence of pathogens.</title>
        <authorList>
            <person name="Haridas S."/>
            <person name="Albert R."/>
            <person name="Binder M."/>
            <person name="Bloem J."/>
            <person name="Labutti K."/>
            <person name="Salamov A."/>
            <person name="Andreopoulos B."/>
            <person name="Baker S."/>
            <person name="Barry K."/>
            <person name="Bills G."/>
            <person name="Bluhm B."/>
            <person name="Cannon C."/>
            <person name="Castanera R."/>
            <person name="Culley D."/>
            <person name="Daum C."/>
            <person name="Ezra D."/>
            <person name="Gonzalez J."/>
            <person name="Henrissat B."/>
            <person name="Kuo A."/>
            <person name="Liang C."/>
            <person name="Lipzen A."/>
            <person name="Lutzoni F."/>
            <person name="Magnuson J."/>
            <person name="Mondo S."/>
            <person name="Nolan M."/>
            <person name="Ohm R."/>
            <person name="Pangilinan J."/>
            <person name="Park H.-J."/>
            <person name="Ramirez L."/>
            <person name="Alfaro M."/>
            <person name="Sun H."/>
            <person name="Tritt A."/>
            <person name="Yoshinaga Y."/>
            <person name="Zwiers L.-H."/>
            <person name="Turgeon B."/>
            <person name="Goodwin S."/>
            <person name="Spatafora J."/>
            <person name="Crous P."/>
            <person name="Grigoriev I."/>
        </authorList>
    </citation>
    <scope>NUCLEOTIDE SEQUENCE</scope>
    <source>
        <strain evidence="7">CBS 122367</strain>
    </source>
</reference>
<dbReference type="CDD" id="cd12148">
    <property type="entry name" value="fungal_TF_MHR"/>
    <property type="match status" value="1"/>
</dbReference>
<dbReference type="GO" id="GO:0006351">
    <property type="term" value="P:DNA-templated transcription"/>
    <property type="evidence" value="ECO:0007669"/>
    <property type="project" value="InterPro"/>
</dbReference>
<dbReference type="PROSITE" id="PS50048">
    <property type="entry name" value="ZN2_CY6_FUNGAL_2"/>
    <property type="match status" value="1"/>
</dbReference>
<dbReference type="PANTHER" id="PTHR47338:SF10">
    <property type="entry name" value="TRANSCRIPTION FACTOR DOMAIN-CONTAINING PROTEIN-RELATED"/>
    <property type="match status" value="1"/>
</dbReference>
<keyword evidence="4" id="KW-0804">Transcription</keyword>
<dbReference type="InterPro" id="IPR050815">
    <property type="entry name" value="TF_fung"/>
</dbReference>
<accession>A0A6G1IM37</accession>
<dbReference type="GO" id="GO:0003677">
    <property type="term" value="F:DNA binding"/>
    <property type="evidence" value="ECO:0007669"/>
    <property type="project" value="InterPro"/>
</dbReference>
<evidence type="ECO:0000256" key="3">
    <source>
        <dbReference type="ARBA" id="ARBA00023015"/>
    </source>
</evidence>
<dbReference type="SUPFAM" id="SSF57701">
    <property type="entry name" value="Zn2/Cys6 DNA-binding domain"/>
    <property type="match status" value="1"/>
</dbReference>
<dbReference type="GO" id="GO:0008270">
    <property type="term" value="F:zinc ion binding"/>
    <property type="evidence" value="ECO:0007669"/>
    <property type="project" value="InterPro"/>
</dbReference>
<dbReference type="InterPro" id="IPR036864">
    <property type="entry name" value="Zn2-C6_fun-type_DNA-bd_sf"/>
</dbReference>
<evidence type="ECO:0000256" key="5">
    <source>
        <dbReference type="ARBA" id="ARBA00023242"/>
    </source>
</evidence>
<sequence>MQSLTVSASVSKRKQACKSCRHRKRRCDAERPTCALCKKWGLKCEYTVPALHGAGDDEPQYSATLFGRQPFVPFNYRSEETPDISQIFGESFDLSPIGAQNVAPLQVAYPTPTSGLESLPPGTAEQDFSIEGGLPSSDTFNELVDIFFASFYHCFPCFHKASFLAEVQSQHLQTQSPLLSYAICAVAASFHPDPAVKSRQNDWYEQAKFLYEFTGRDVDPALRTIQAVLCLVFHAYTKGDFSSCWLFLGKAWRQIAAMAMNRIDSTAVVMAVGRKDEGIEKQSSYGRIDWEGKTAIEWEECRRTLWLLFMMDRTQSWPTGWAHAIDERHFKIDIPVTETVFQAMTPDMDPSTIKNEPFSKNLNTLIGSATKAKQHSNLFHYLIIAHVLLGRITELIHSLHESPDSPEYAQQCDELDASLVKLRLSLPRSATSVIEAQSEERGHVIWLNIILNSMSILINYRTAGLSSTKPSSELFALAVSAAKSTTSIIKDAARIDVSLLLSAHIASSIYMACCVLVIHWRLTGDPSCKEDIELFELVFERMNDVFSIMGIKFKLALKRDLERKKEDIEMLRDTGFRGLLADCSKWGFVAEEVGKLGIRMS</sequence>
<dbReference type="AlphaFoldDB" id="A0A6G1IM37"/>
<keyword evidence="2" id="KW-0479">Metal-binding</keyword>
<feature type="domain" description="Zn(2)-C6 fungal-type" evidence="6">
    <location>
        <begin position="16"/>
        <end position="46"/>
    </location>
</feature>
<keyword evidence="5" id="KW-0539">Nucleus</keyword>
<dbReference type="PROSITE" id="PS00463">
    <property type="entry name" value="ZN2_CY6_FUNGAL_1"/>
    <property type="match status" value="1"/>
</dbReference>
<dbReference type="InterPro" id="IPR001138">
    <property type="entry name" value="Zn2Cys6_DnaBD"/>
</dbReference>